<comment type="caution">
    <text evidence="5">The sequence shown here is derived from an EMBL/GenBank/DDBJ whole genome shotgun (WGS) entry which is preliminary data.</text>
</comment>
<protein>
    <submittedName>
        <fullName evidence="5">Exonuclease SbcCD subunit D</fullName>
    </submittedName>
</protein>
<dbReference type="InterPro" id="IPR029052">
    <property type="entry name" value="Metallo-depent_PP-like"/>
</dbReference>
<evidence type="ECO:0000313" key="6">
    <source>
        <dbReference type="Proteomes" id="UP000606580"/>
    </source>
</evidence>
<dbReference type="PANTHER" id="PTHR30337">
    <property type="entry name" value="COMPONENT OF ATP-DEPENDENT DSDNA EXONUCLEASE"/>
    <property type="match status" value="1"/>
</dbReference>
<dbReference type="Proteomes" id="UP000606580">
    <property type="component" value="Unassembled WGS sequence"/>
</dbReference>
<dbReference type="SUPFAM" id="SSF56300">
    <property type="entry name" value="Metallo-dependent phosphatases"/>
    <property type="match status" value="1"/>
</dbReference>
<dbReference type="CDD" id="cd00840">
    <property type="entry name" value="MPP_Mre11_N"/>
    <property type="match status" value="1"/>
</dbReference>
<dbReference type="AlphaFoldDB" id="A0A848D9Y0"/>
<keyword evidence="3 5" id="KW-0269">Exonuclease</keyword>
<dbReference type="PANTHER" id="PTHR30337:SF0">
    <property type="entry name" value="NUCLEASE SBCCD SUBUNIT D"/>
    <property type="match status" value="1"/>
</dbReference>
<keyword evidence="2" id="KW-0378">Hydrolase</keyword>
<name>A0A848D9Y0_9EURY</name>
<gene>
    <name evidence="5" type="ORF">GIS02_06565</name>
</gene>
<evidence type="ECO:0000259" key="4">
    <source>
        <dbReference type="Pfam" id="PF00149"/>
    </source>
</evidence>
<dbReference type="InterPro" id="IPR050535">
    <property type="entry name" value="DNA_Repair-Maintenance_Comp"/>
</dbReference>
<accession>A0A848D9Y0</accession>
<evidence type="ECO:0000256" key="1">
    <source>
        <dbReference type="ARBA" id="ARBA00022722"/>
    </source>
</evidence>
<evidence type="ECO:0000256" key="3">
    <source>
        <dbReference type="ARBA" id="ARBA00022839"/>
    </source>
</evidence>
<keyword evidence="1" id="KW-0540">Nuclease</keyword>
<dbReference type="InterPro" id="IPR004843">
    <property type="entry name" value="Calcineurin-like_PHP"/>
</dbReference>
<dbReference type="EMBL" id="WNEG01000113">
    <property type="protein sequence ID" value="NMG83839.1"/>
    <property type="molecule type" value="Genomic_DNA"/>
</dbReference>
<proteinExistence type="predicted"/>
<sequence>MGINFIHGSDFHLGYVQYGLHERFVDFATTFKAFIKYGIEHDVDFILIAGDLFEKRNINAPTYLQAYKVFSWLQEECKSIGREPVPVIAIEGNHDLAYQRDRNSWLQILESQGMLRLLNSTEDNSLKLDYVDVGDCRVFGVGYLGASTMQSIPLIAEQIQKINQGVDRFTVLTMHFGMEEQARSVVAGEIPYNALLPLREFVDYLALGHYHNQYEYDHWVYNGGSLELFSLNEYGLKKGFYHVTDGGARLVTLPTRQFKRLSGNISSVKTPNELSLLVQSIVESEAPVDSKLPPIVELTLWGNLNFPKKEIGLPEIKEMISKRFGCLYADVHIKQTNDYYTVHESDITGMSREQIETKILREQVLQDGRYKAYVKQVVSDTVEAKKLALQRIDEKEIIRWLKQSFNQIQLHKKHAREESNAGELPFVRGDVT</sequence>
<dbReference type="Pfam" id="PF00149">
    <property type="entry name" value="Metallophos"/>
    <property type="match status" value="1"/>
</dbReference>
<evidence type="ECO:0000256" key="2">
    <source>
        <dbReference type="ARBA" id="ARBA00022801"/>
    </source>
</evidence>
<feature type="domain" description="Calcineurin-like phosphoesterase" evidence="4">
    <location>
        <begin position="5"/>
        <end position="212"/>
    </location>
</feature>
<organism evidence="5 6">
    <name type="scientific">Candidatus Ethanoperedens thermophilum</name>
    <dbReference type="NCBI Taxonomy" id="2766897"/>
    <lineage>
        <taxon>Archaea</taxon>
        <taxon>Methanobacteriati</taxon>
        <taxon>Methanobacteriota</taxon>
        <taxon>Stenosarchaea group</taxon>
        <taxon>Methanomicrobia</taxon>
        <taxon>Methanosarcinales</taxon>
        <taxon>Methanosarcinales incertae sedis</taxon>
        <taxon>GOM Arc I cluster</taxon>
        <taxon>Candidatus Ethanoperedens</taxon>
    </lineage>
</organism>
<evidence type="ECO:0000313" key="5">
    <source>
        <dbReference type="EMBL" id="NMG83839.1"/>
    </source>
</evidence>
<dbReference type="InterPro" id="IPR041796">
    <property type="entry name" value="Mre11_N"/>
</dbReference>
<reference evidence="5" key="1">
    <citation type="journal article" date="2020" name="MBio">
        <title>'Candidatus Ethanoperedens,' a Thermophilic Genus of Archaea Mediating the Anaerobic Oxidation of Ethane.</title>
        <authorList>
            <person name="Hahn C.J."/>
            <person name="Laso-Perez R."/>
            <person name="Vulcano F."/>
            <person name="Vaziourakis K.M."/>
            <person name="Stokke R."/>
            <person name="Steen I.H."/>
            <person name="Teske A."/>
            <person name="Boetius A."/>
            <person name="Liebeke M."/>
            <person name="Amann R."/>
            <person name="Knittel K."/>
            <person name="Wegener G."/>
        </authorList>
    </citation>
    <scope>NUCLEOTIDE SEQUENCE</scope>
    <source>
        <strain evidence="5">GoM-Arc1-LC-WB58</strain>
    </source>
</reference>
<dbReference type="GO" id="GO:0004527">
    <property type="term" value="F:exonuclease activity"/>
    <property type="evidence" value="ECO:0007669"/>
    <property type="project" value="UniProtKB-KW"/>
</dbReference>
<dbReference type="Gene3D" id="3.60.21.10">
    <property type="match status" value="1"/>
</dbReference>